<evidence type="ECO:0000313" key="12">
    <source>
        <dbReference type="EMBL" id="PDX87228.1"/>
    </source>
</evidence>
<dbReference type="CDD" id="cd00383">
    <property type="entry name" value="trans_reg_C"/>
    <property type="match status" value="1"/>
</dbReference>
<sequence>MIRVLLVEDDPVIRDTTRYFLNSQQNYEVVCAETGGEALSHARENFDVILMDILLPDTNGMDLCQRLRSWHHCPIIFTSCLDDTDTVVRALELGGDDFLAKPYNHKVLLARIMANIRRVQMDAAEPSVNGYHCAAFTLDSNSHCVEKDGRSIHLADMEFRILSLFVRYPNTFFTANELYQKIWGKESLGDVRTVQVHIHNLRSKIEPDPAKPIYLKNVWGKGYVFRPDGQPEL</sequence>
<gene>
    <name evidence="12" type="ORF">CHR60_05620</name>
</gene>
<keyword evidence="6" id="KW-0804">Transcription</keyword>
<evidence type="ECO:0000256" key="3">
    <source>
        <dbReference type="ARBA" id="ARBA00023012"/>
    </source>
</evidence>
<evidence type="ECO:0000313" key="13">
    <source>
        <dbReference type="Proteomes" id="UP000220904"/>
    </source>
</evidence>
<dbReference type="InterPro" id="IPR001789">
    <property type="entry name" value="Sig_transdc_resp-reg_receiver"/>
</dbReference>
<evidence type="ECO:0000256" key="8">
    <source>
        <dbReference type="PROSITE-ProRule" id="PRU00169"/>
    </source>
</evidence>
<dbReference type="RefSeq" id="WP_097792118.1">
    <property type="nucleotide sequence ID" value="NZ_CABJDF010000005.1"/>
</dbReference>
<dbReference type="SUPFAM" id="SSF52172">
    <property type="entry name" value="CheY-like"/>
    <property type="match status" value="1"/>
</dbReference>
<feature type="domain" description="Response regulatory" evidence="10">
    <location>
        <begin position="3"/>
        <end position="116"/>
    </location>
</feature>
<keyword evidence="2 8" id="KW-0597">Phosphoprotein</keyword>
<dbReference type="GO" id="GO:0005829">
    <property type="term" value="C:cytosol"/>
    <property type="evidence" value="ECO:0007669"/>
    <property type="project" value="TreeGrafter"/>
</dbReference>
<proteinExistence type="predicted"/>
<dbReference type="PROSITE" id="PS50110">
    <property type="entry name" value="RESPONSE_REGULATORY"/>
    <property type="match status" value="1"/>
</dbReference>
<protein>
    <recommendedName>
        <fullName evidence="1">Stage 0 sporulation protein A homolog</fullName>
    </recommendedName>
</protein>
<evidence type="ECO:0000259" key="11">
    <source>
        <dbReference type="PROSITE" id="PS51755"/>
    </source>
</evidence>
<keyword evidence="5 9" id="KW-0238">DNA-binding</keyword>
<evidence type="ECO:0000256" key="2">
    <source>
        <dbReference type="ARBA" id="ARBA00022553"/>
    </source>
</evidence>
<evidence type="ECO:0000256" key="6">
    <source>
        <dbReference type="ARBA" id="ARBA00023163"/>
    </source>
</evidence>
<dbReference type="Gene3D" id="1.10.10.10">
    <property type="entry name" value="Winged helix-like DNA-binding domain superfamily/Winged helix DNA-binding domain"/>
    <property type="match status" value="1"/>
</dbReference>
<keyword evidence="3" id="KW-0902">Two-component regulatory system</keyword>
<evidence type="ECO:0000256" key="9">
    <source>
        <dbReference type="PROSITE-ProRule" id="PRU01091"/>
    </source>
</evidence>
<dbReference type="GO" id="GO:0000156">
    <property type="term" value="F:phosphorelay response regulator activity"/>
    <property type="evidence" value="ECO:0007669"/>
    <property type="project" value="TreeGrafter"/>
</dbReference>
<comment type="caution">
    <text evidence="12">The sequence shown here is derived from an EMBL/GenBank/DDBJ whole genome shotgun (WGS) entry which is preliminary data.</text>
</comment>
<evidence type="ECO:0000256" key="7">
    <source>
        <dbReference type="ARBA" id="ARBA00024867"/>
    </source>
</evidence>
<dbReference type="Pfam" id="PF00072">
    <property type="entry name" value="Response_reg"/>
    <property type="match status" value="1"/>
</dbReference>
<dbReference type="InterPro" id="IPR036388">
    <property type="entry name" value="WH-like_DNA-bd_sf"/>
</dbReference>
<dbReference type="OrthoDB" id="1646152at2"/>
<keyword evidence="4" id="KW-0805">Transcription regulation</keyword>
<dbReference type="InterPro" id="IPR039420">
    <property type="entry name" value="WalR-like"/>
</dbReference>
<evidence type="ECO:0000256" key="1">
    <source>
        <dbReference type="ARBA" id="ARBA00018672"/>
    </source>
</evidence>
<dbReference type="AlphaFoldDB" id="A0A2A7B7F0"/>
<accession>A0A2A7B7F0</accession>
<dbReference type="InterPro" id="IPR011006">
    <property type="entry name" value="CheY-like_superfamily"/>
</dbReference>
<reference evidence="12 13" key="1">
    <citation type="journal article" date="2017" name="Front. Microbiol.">
        <title>New Insights into the Diversity of the Genus Faecalibacterium.</title>
        <authorList>
            <person name="Benevides L."/>
            <person name="Burman S."/>
            <person name="Martin R."/>
            <person name="Robert V."/>
            <person name="Thomas M."/>
            <person name="Miquel S."/>
            <person name="Chain F."/>
            <person name="Sokol H."/>
            <person name="Bermudez-Humaran L.G."/>
            <person name="Morrison M."/>
            <person name="Langella P."/>
            <person name="Azevedo V.A."/>
            <person name="Chatel J.M."/>
            <person name="Soares S."/>
        </authorList>
    </citation>
    <scope>NUCLEOTIDE SEQUENCE [LARGE SCALE GENOMIC DNA]</scope>
    <source>
        <strain evidence="12 13">AHMP21</strain>
    </source>
</reference>
<evidence type="ECO:0000256" key="5">
    <source>
        <dbReference type="ARBA" id="ARBA00023125"/>
    </source>
</evidence>
<dbReference type="InterPro" id="IPR001867">
    <property type="entry name" value="OmpR/PhoB-type_DNA-bd"/>
</dbReference>
<dbReference type="CDD" id="cd17574">
    <property type="entry name" value="REC_OmpR"/>
    <property type="match status" value="1"/>
</dbReference>
<dbReference type="Gene3D" id="3.40.50.2300">
    <property type="match status" value="1"/>
</dbReference>
<dbReference type="GO" id="GO:0000976">
    <property type="term" value="F:transcription cis-regulatory region binding"/>
    <property type="evidence" value="ECO:0007669"/>
    <property type="project" value="TreeGrafter"/>
</dbReference>
<dbReference type="SMART" id="SM00448">
    <property type="entry name" value="REC"/>
    <property type="match status" value="1"/>
</dbReference>
<dbReference type="SMART" id="SM00862">
    <property type="entry name" value="Trans_reg_C"/>
    <property type="match status" value="1"/>
</dbReference>
<dbReference type="PROSITE" id="PS51755">
    <property type="entry name" value="OMPR_PHOB"/>
    <property type="match status" value="1"/>
</dbReference>
<dbReference type="GO" id="GO:0006355">
    <property type="term" value="P:regulation of DNA-templated transcription"/>
    <property type="evidence" value="ECO:0007669"/>
    <property type="project" value="InterPro"/>
</dbReference>
<evidence type="ECO:0000256" key="4">
    <source>
        <dbReference type="ARBA" id="ARBA00023015"/>
    </source>
</evidence>
<dbReference type="Pfam" id="PF00486">
    <property type="entry name" value="Trans_reg_C"/>
    <property type="match status" value="1"/>
</dbReference>
<dbReference type="PANTHER" id="PTHR48111:SF21">
    <property type="entry name" value="DNA-BINDING DUAL MASTER TRANSCRIPTIONAL REGULATOR RPAA"/>
    <property type="match status" value="1"/>
</dbReference>
<name>A0A2A7B7F0_9FIRM</name>
<feature type="domain" description="OmpR/PhoB-type" evidence="11">
    <location>
        <begin position="128"/>
        <end position="227"/>
    </location>
</feature>
<feature type="DNA-binding region" description="OmpR/PhoB-type" evidence="9">
    <location>
        <begin position="128"/>
        <end position="227"/>
    </location>
</feature>
<dbReference type="GO" id="GO:0032993">
    <property type="term" value="C:protein-DNA complex"/>
    <property type="evidence" value="ECO:0007669"/>
    <property type="project" value="TreeGrafter"/>
</dbReference>
<evidence type="ECO:0000259" key="10">
    <source>
        <dbReference type="PROSITE" id="PS50110"/>
    </source>
</evidence>
<feature type="modified residue" description="4-aspartylphosphate" evidence="8">
    <location>
        <position position="52"/>
    </location>
</feature>
<dbReference type="EMBL" id="NOUV01000011">
    <property type="protein sequence ID" value="PDX87228.1"/>
    <property type="molecule type" value="Genomic_DNA"/>
</dbReference>
<organism evidence="12 13">
    <name type="scientific">Faecalibacterium prausnitzii</name>
    <dbReference type="NCBI Taxonomy" id="853"/>
    <lineage>
        <taxon>Bacteria</taxon>
        <taxon>Bacillati</taxon>
        <taxon>Bacillota</taxon>
        <taxon>Clostridia</taxon>
        <taxon>Eubacteriales</taxon>
        <taxon>Oscillospiraceae</taxon>
        <taxon>Faecalibacterium</taxon>
    </lineage>
</organism>
<comment type="function">
    <text evidence="7">May play the central regulatory role in sporulation. It may be an element of the effector pathway responsible for the activation of sporulation genes in response to nutritional stress. Spo0A may act in concert with spo0H (a sigma factor) to control the expression of some genes that are critical to the sporulation process.</text>
</comment>
<dbReference type="PANTHER" id="PTHR48111">
    <property type="entry name" value="REGULATOR OF RPOS"/>
    <property type="match status" value="1"/>
</dbReference>
<dbReference type="Proteomes" id="UP000220904">
    <property type="component" value="Unassembled WGS sequence"/>
</dbReference>